<dbReference type="AlphaFoldDB" id="A0A7S2ULC6"/>
<proteinExistence type="predicted"/>
<reference evidence="1" key="1">
    <citation type="submission" date="2021-01" db="EMBL/GenBank/DDBJ databases">
        <authorList>
            <person name="Corre E."/>
            <person name="Pelletier E."/>
            <person name="Niang G."/>
            <person name="Scheremetjew M."/>
            <person name="Finn R."/>
            <person name="Kale V."/>
            <person name="Holt S."/>
            <person name="Cochrane G."/>
            <person name="Meng A."/>
            <person name="Brown T."/>
            <person name="Cohen L."/>
        </authorList>
    </citation>
    <scope>NUCLEOTIDE SEQUENCE</scope>
    <source>
        <strain evidence="1">CCMP2084</strain>
    </source>
</reference>
<accession>A0A7S2ULC6</accession>
<gene>
    <name evidence="1" type="ORF">ASEP1449_LOCUS13688</name>
</gene>
<dbReference type="EMBL" id="HBHQ01020324">
    <property type="protein sequence ID" value="CAD9821854.1"/>
    <property type="molecule type" value="Transcribed_RNA"/>
</dbReference>
<organism evidence="1">
    <name type="scientific">Attheya septentrionalis</name>
    <dbReference type="NCBI Taxonomy" id="420275"/>
    <lineage>
        <taxon>Eukaryota</taxon>
        <taxon>Sar</taxon>
        <taxon>Stramenopiles</taxon>
        <taxon>Ochrophyta</taxon>
        <taxon>Bacillariophyta</taxon>
        <taxon>Coscinodiscophyceae</taxon>
        <taxon>Chaetocerotophycidae</taxon>
        <taxon>Chaetocerotales</taxon>
        <taxon>Attheyaceae</taxon>
        <taxon>Attheya</taxon>
    </lineage>
</organism>
<name>A0A7S2ULC6_9STRA</name>
<protein>
    <submittedName>
        <fullName evidence="1">Uncharacterized protein</fullName>
    </submittedName>
</protein>
<sequence>MGITPGAFVPQEVNDAFDLTCPELESKFARYPIQYSHWYGLDEVFEKKGKPKQPMFVASETDEGIKLDYVFCKRGPKGKGYYHFLTKISYVNLLTRISANPPSGLGIFSGGSANKNRPTLDAWDTTKRVIYTRTRLSTPDDSMAFQTIDHMTQTKLNPLHGITG</sequence>
<evidence type="ECO:0000313" key="1">
    <source>
        <dbReference type="EMBL" id="CAD9821854.1"/>
    </source>
</evidence>